<dbReference type="PANTHER" id="PTHR10292">
    <property type="entry name" value="CLATHRIN HEAVY CHAIN RELATED"/>
    <property type="match status" value="1"/>
</dbReference>
<dbReference type="Proteomes" id="UP000092993">
    <property type="component" value="Unassembled WGS sequence"/>
</dbReference>
<comment type="caution">
    <text evidence="1">The sequence shown here is derived from an EMBL/GenBank/DDBJ whole genome shotgun (WGS) entry which is preliminary data.</text>
</comment>
<dbReference type="OrthoDB" id="3201069at2759"/>
<name>A0A1C7LSS5_GRIFR</name>
<dbReference type="GO" id="GO:0006898">
    <property type="term" value="P:receptor-mediated endocytosis"/>
    <property type="evidence" value="ECO:0007669"/>
    <property type="project" value="TreeGrafter"/>
</dbReference>
<dbReference type="SUPFAM" id="SSF48371">
    <property type="entry name" value="ARM repeat"/>
    <property type="match status" value="1"/>
</dbReference>
<dbReference type="GO" id="GO:0071439">
    <property type="term" value="C:clathrin complex"/>
    <property type="evidence" value="ECO:0007669"/>
    <property type="project" value="TreeGrafter"/>
</dbReference>
<dbReference type="GO" id="GO:0005829">
    <property type="term" value="C:cytosol"/>
    <property type="evidence" value="ECO:0007669"/>
    <property type="project" value="GOC"/>
</dbReference>
<dbReference type="AlphaFoldDB" id="A0A1C7LSS5"/>
<reference evidence="1 2" key="1">
    <citation type="submission" date="2016-03" db="EMBL/GenBank/DDBJ databases">
        <title>Whole genome sequencing of Grifola frondosa 9006-11.</title>
        <authorList>
            <person name="Min B."/>
            <person name="Park H."/>
            <person name="Kim J.-G."/>
            <person name="Cho H."/>
            <person name="Oh Y.-L."/>
            <person name="Kong W.-S."/>
            <person name="Choi I.-G."/>
        </authorList>
    </citation>
    <scope>NUCLEOTIDE SEQUENCE [LARGE SCALE GENOMIC DNA]</scope>
    <source>
        <strain evidence="1 2">9006-11</strain>
    </source>
</reference>
<dbReference type="EMBL" id="LUGG01000038">
    <property type="protein sequence ID" value="OBZ65844.1"/>
    <property type="molecule type" value="Genomic_DNA"/>
</dbReference>
<organism evidence="1 2">
    <name type="scientific">Grifola frondosa</name>
    <name type="common">Maitake</name>
    <name type="synonym">Polyporus frondosus</name>
    <dbReference type="NCBI Taxonomy" id="5627"/>
    <lineage>
        <taxon>Eukaryota</taxon>
        <taxon>Fungi</taxon>
        <taxon>Dikarya</taxon>
        <taxon>Basidiomycota</taxon>
        <taxon>Agaricomycotina</taxon>
        <taxon>Agaricomycetes</taxon>
        <taxon>Polyporales</taxon>
        <taxon>Grifolaceae</taxon>
        <taxon>Grifola</taxon>
    </lineage>
</organism>
<dbReference type="STRING" id="5627.A0A1C7LSS5"/>
<accession>A0A1C7LSS5</accession>
<keyword evidence="2" id="KW-1185">Reference proteome</keyword>
<evidence type="ECO:0000313" key="2">
    <source>
        <dbReference type="Proteomes" id="UP000092993"/>
    </source>
</evidence>
<proteinExistence type="predicted"/>
<dbReference type="GO" id="GO:0030479">
    <property type="term" value="C:actin cortical patch"/>
    <property type="evidence" value="ECO:0007669"/>
    <property type="project" value="TreeGrafter"/>
</dbReference>
<gene>
    <name evidence="1" type="ORF">A0H81_14160</name>
</gene>
<dbReference type="PANTHER" id="PTHR10292:SF1">
    <property type="entry name" value="CLATHRIN HEAVY CHAIN"/>
    <property type="match status" value="1"/>
</dbReference>
<dbReference type="GO" id="GO:0006895">
    <property type="term" value="P:Golgi to endosome transport"/>
    <property type="evidence" value="ECO:0007669"/>
    <property type="project" value="TreeGrafter"/>
</dbReference>
<protein>
    <submittedName>
        <fullName evidence="1">Uncharacterized protein</fullName>
    </submittedName>
</protein>
<dbReference type="InterPro" id="IPR016024">
    <property type="entry name" value="ARM-type_fold"/>
</dbReference>
<sequence>MRLLAMNLIHAPQVAYAMLGNEMFTHYDRPHIANLYEKAGVMPRALKYYEDLPEIKRVIVHTAVFQPDLLVNYFSRLMTGRSFVVCVREMLV</sequence>
<dbReference type="GO" id="GO:0032051">
    <property type="term" value="F:clathrin light chain binding"/>
    <property type="evidence" value="ECO:0007669"/>
    <property type="project" value="TreeGrafter"/>
</dbReference>
<evidence type="ECO:0000313" key="1">
    <source>
        <dbReference type="EMBL" id="OBZ65844.1"/>
    </source>
</evidence>